<proteinExistence type="predicted"/>
<evidence type="ECO:0000313" key="1">
    <source>
        <dbReference type="EMBL" id="SDJ11987.1"/>
    </source>
</evidence>
<dbReference type="EMBL" id="FNEG01000004">
    <property type="protein sequence ID" value="SDJ11987.1"/>
    <property type="molecule type" value="Genomic_DNA"/>
</dbReference>
<gene>
    <name evidence="2" type="ORF">NCTC13492_01530</name>
    <name evidence="1" type="ORF">SAMN05421542_2712</name>
</gene>
<name>A0A2X2VM78_CHRJE</name>
<dbReference type="STRING" id="445960.SAMN05421542_2712"/>
<accession>A0A2X2VM78</accession>
<evidence type="ECO:0000313" key="3">
    <source>
        <dbReference type="Proteomes" id="UP000199426"/>
    </source>
</evidence>
<reference evidence="1 3" key="1">
    <citation type="submission" date="2016-10" db="EMBL/GenBank/DDBJ databases">
        <authorList>
            <person name="Varghese N."/>
            <person name="Submissions S."/>
        </authorList>
    </citation>
    <scope>NUCLEOTIDE SEQUENCE [LARGE SCALE GENOMIC DNA]</scope>
    <source>
        <strain evidence="1 3">DSM 19299</strain>
    </source>
</reference>
<dbReference type="OrthoDB" id="9814627at2"/>
<organism evidence="2 4">
    <name type="scientific">Chryseobacterium jejuense</name>
    <dbReference type="NCBI Taxonomy" id="445960"/>
    <lineage>
        <taxon>Bacteria</taxon>
        <taxon>Pseudomonadati</taxon>
        <taxon>Bacteroidota</taxon>
        <taxon>Flavobacteriia</taxon>
        <taxon>Flavobacteriales</taxon>
        <taxon>Weeksellaceae</taxon>
        <taxon>Chryseobacterium group</taxon>
        <taxon>Chryseobacterium</taxon>
    </lineage>
</organism>
<dbReference type="Proteomes" id="UP000199426">
    <property type="component" value="Unassembled WGS sequence"/>
</dbReference>
<evidence type="ECO:0000313" key="2">
    <source>
        <dbReference type="EMBL" id="SQB27947.1"/>
    </source>
</evidence>
<protein>
    <recommendedName>
        <fullName evidence="5">YD repeat-containing protein</fullName>
    </recommendedName>
</protein>
<dbReference type="Proteomes" id="UP000251670">
    <property type="component" value="Unassembled WGS sequence"/>
</dbReference>
<keyword evidence="3" id="KW-1185">Reference proteome</keyword>
<sequence length="1002" mass="113227">MKRKQIIIGVILIYNILGAQNKSEATLLNIKSPQALDFERYGNIPVNLNTGSVDVALPLFSHALPDNNEFSISLNYNSSGFIPAKKNNYVGYNWLLNFGGSVTRQVNGVADDRVGDNITHGFLYTVRNASNSNLNIYNGAYPRLNGTSDNLIVNNVQAELKPDKFSFNFFGNSGYFYIGNDGKPVISSNDSNLKISLDEVSLQSNWNCTPDFSKIVITDGKGTKYLFGGQHENLEVNYGLGSQGGVNTEQNTNFYINSWNLYEVQYTNGEKLEIKNKKLGFIGMGNTFCKSINSLPNKTHFKTFQFLFDVNVHYSQTNSLQSYTLNGNLISEGGSSSNYQQPVRTFSSVKKVIPEQIIFNGKFIIDFKYTTVAFAAPEFDMYLLDEVNINYPNNTPNSTPNNIKKFTFNYLSSGSYRFLSGIQDQSGKKYSLDYYNLNNLPSPNTLGVDFWGYWNGKNETTNKLIPSYQLNTDTGDLQIIGDTRNPNLSLYNVSLLKMLTYPTGGYTIFEYEPNSYGKKVVRDYSGSFFKTLRNENGYVGGARISKLSNFDGQNTTVKEYKYITNYAEPNQGGSSGVLNNEYRMVDYLKAQTWVGNTIFQSNTLLEYANNISINSLSSYNISYSEISELENGKLYKKYHFTDYNTNPDVLSYRTEKIPAISDNVTPLLYSKNFFIQYVNKDNERGRLLKTYDYSEGAKIRETTNQYTSLSSNPLLVNNYVSTVGGAVSWYHYSKIYCTPYLLESSTTKEYFSNKEIKNTVTNTYGTTNHYQLKTQNRLLPDESLSLTTYQYAYDKGNQKLINANVVEIPLETSVIQKKNLNDSGSIVSKTETKYDDPATLFPTSILSYELQNPLVGTTEVSYDKYDSNGNLVQYTTKDGIPVSIIWGYTQSQPIARIMGAKLSDINQSLIDSIVNASNTDASAERNNDETDLLNAFKNFRDNLLAYQITTYTYDPLIGVRSITPPSGIREIYLYDDAGRLKEVREHKNDGKLLKEFNYHYKN</sequence>
<evidence type="ECO:0000313" key="4">
    <source>
        <dbReference type="Proteomes" id="UP000251670"/>
    </source>
</evidence>
<dbReference type="AlphaFoldDB" id="A0A2X2VM78"/>
<dbReference type="EMBL" id="UAWB01000002">
    <property type="protein sequence ID" value="SQB27947.1"/>
    <property type="molecule type" value="Genomic_DNA"/>
</dbReference>
<reference evidence="2 4" key="2">
    <citation type="submission" date="2018-06" db="EMBL/GenBank/DDBJ databases">
        <authorList>
            <consortium name="Pathogen Informatics"/>
            <person name="Doyle S."/>
        </authorList>
    </citation>
    <scope>NUCLEOTIDE SEQUENCE [LARGE SCALE GENOMIC DNA]</scope>
    <source>
        <strain evidence="2 4">NCTC13492</strain>
    </source>
</reference>
<dbReference type="RefSeq" id="WP_089736984.1">
    <property type="nucleotide sequence ID" value="NZ_FNEG01000004.1"/>
</dbReference>
<evidence type="ECO:0008006" key="5">
    <source>
        <dbReference type="Google" id="ProtNLM"/>
    </source>
</evidence>